<accession>W7UV46</accession>
<dbReference type="PATRIC" id="fig|1341157.4.peg.2720"/>
<keyword evidence="1" id="KW-0812">Transmembrane</keyword>
<dbReference type="RefSeq" id="WP_037300740.1">
    <property type="nucleotide sequence ID" value="NZ_ATAX01000032.1"/>
</dbReference>
<evidence type="ECO:0008006" key="4">
    <source>
        <dbReference type="Google" id="ProtNLM"/>
    </source>
</evidence>
<reference evidence="2 3" key="1">
    <citation type="journal article" date="2014" name="PLoS ONE">
        <title>Rumen cellulosomics: divergent fiber-degrading strategies revealed by comparative genome-wide analysis of six ruminococcal strains.</title>
        <authorList>
            <person name="Dassa B."/>
            <person name="Borovok I."/>
            <person name="Ruimy-Israeli V."/>
            <person name="Lamed R."/>
            <person name="Flint H.J."/>
            <person name="Duncan S.H."/>
            <person name="Henrissat B."/>
            <person name="Coutinho P."/>
            <person name="Morrison M."/>
            <person name="Mosoni P."/>
            <person name="Yeoman C.J."/>
            <person name="White B.A."/>
            <person name="Bayer E.A."/>
        </authorList>
    </citation>
    <scope>NUCLEOTIDE SEQUENCE [LARGE SCALE GENOMIC DNA]</scope>
    <source>
        <strain evidence="2 3">007c</strain>
    </source>
</reference>
<gene>
    <name evidence="2" type="ORF">RF007C_00820</name>
</gene>
<feature type="transmembrane region" description="Helical" evidence="1">
    <location>
        <begin position="54"/>
        <end position="79"/>
    </location>
</feature>
<feature type="transmembrane region" description="Helical" evidence="1">
    <location>
        <begin position="126"/>
        <end position="144"/>
    </location>
</feature>
<proteinExistence type="predicted"/>
<keyword evidence="1" id="KW-1133">Transmembrane helix</keyword>
<dbReference type="Proteomes" id="UP000019365">
    <property type="component" value="Unassembled WGS sequence"/>
</dbReference>
<feature type="transmembrane region" description="Helical" evidence="1">
    <location>
        <begin position="12"/>
        <end position="34"/>
    </location>
</feature>
<sequence>MDKEKLTKKINKLSKFVVCAMVVYFMLNCCGIWPDTKSGDTVSLDVDKVPFWKASLGIVTIVLIIASVIGVYIQTYRLMSGLSRNSTPFTKKTANIVRDLGIFFIIMEIAGDTFMFIAGGVVNVNFFWLAGLIMYSFSLVFRYGSNLQRESDETL</sequence>
<keyword evidence="3" id="KW-1185">Reference proteome</keyword>
<dbReference type="AlphaFoldDB" id="W7UV46"/>
<name>W7UV46_RUMFL</name>
<dbReference type="EMBL" id="ATAX01000032">
    <property type="protein sequence ID" value="EWM52675.1"/>
    <property type="molecule type" value="Genomic_DNA"/>
</dbReference>
<keyword evidence="1" id="KW-0472">Membrane</keyword>
<feature type="transmembrane region" description="Helical" evidence="1">
    <location>
        <begin position="100"/>
        <end position="120"/>
    </location>
</feature>
<evidence type="ECO:0000313" key="2">
    <source>
        <dbReference type="EMBL" id="EWM52675.1"/>
    </source>
</evidence>
<evidence type="ECO:0000313" key="3">
    <source>
        <dbReference type="Proteomes" id="UP000019365"/>
    </source>
</evidence>
<organism evidence="2 3">
    <name type="scientific">Ruminococcus flavefaciens 007c</name>
    <dbReference type="NCBI Taxonomy" id="1341157"/>
    <lineage>
        <taxon>Bacteria</taxon>
        <taxon>Bacillati</taxon>
        <taxon>Bacillota</taxon>
        <taxon>Clostridia</taxon>
        <taxon>Eubacteriales</taxon>
        <taxon>Oscillospiraceae</taxon>
        <taxon>Ruminococcus</taxon>
    </lineage>
</organism>
<protein>
    <recommendedName>
        <fullName evidence="4">DUF2975 domain-containing protein</fullName>
    </recommendedName>
</protein>
<evidence type="ECO:0000256" key="1">
    <source>
        <dbReference type="SAM" id="Phobius"/>
    </source>
</evidence>
<comment type="caution">
    <text evidence="2">The sequence shown here is derived from an EMBL/GenBank/DDBJ whole genome shotgun (WGS) entry which is preliminary data.</text>
</comment>
<dbReference type="OrthoDB" id="1825582at2"/>